<sequence>MISPSGKKSIKPNQARRARISISISISIHLLKNAGSARPSDALEILGRSNK</sequence>
<dbReference type="InParanoid" id="G2XQJ3"/>
<dbReference type="HOGENOM" id="CLU_3106032_0_0_1"/>
<accession>G2XQJ3</accession>
<name>G2XQJ3_BOTF4</name>
<evidence type="ECO:0000313" key="2">
    <source>
        <dbReference type="Proteomes" id="UP000008177"/>
    </source>
</evidence>
<protein>
    <submittedName>
        <fullName evidence="1">Uncharacterized protein</fullName>
    </submittedName>
</protein>
<proteinExistence type="predicted"/>
<dbReference type="EMBL" id="FQ790252">
    <property type="protein sequence ID" value="CCD43098.1"/>
    <property type="molecule type" value="Genomic_DNA"/>
</dbReference>
<evidence type="ECO:0000313" key="1">
    <source>
        <dbReference type="EMBL" id="CCD43098.1"/>
    </source>
</evidence>
<organism evidence="1 2">
    <name type="scientific">Botryotinia fuckeliana (strain T4)</name>
    <name type="common">Noble rot fungus</name>
    <name type="synonym">Botrytis cinerea</name>
    <dbReference type="NCBI Taxonomy" id="999810"/>
    <lineage>
        <taxon>Eukaryota</taxon>
        <taxon>Fungi</taxon>
        <taxon>Dikarya</taxon>
        <taxon>Ascomycota</taxon>
        <taxon>Pezizomycotina</taxon>
        <taxon>Leotiomycetes</taxon>
        <taxon>Helotiales</taxon>
        <taxon>Sclerotiniaceae</taxon>
        <taxon>Botrytis</taxon>
    </lineage>
</organism>
<gene>
    <name evidence="1" type="ORF">BofuT4_uP069380.1</name>
</gene>
<dbReference type="AlphaFoldDB" id="G2XQJ3"/>
<dbReference type="Proteomes" id="UP000008177">
    <property type="component" value="Unplaced contigs"/>
</dbReference>
<reference evidence="2" key="1">
    <citation type="journal article" date="2011" name="PLoS Genet.">
        <title>Genomic analysis of the necrotrophic fungal pathogens Sclerotinia sclerotiorum and Botrytis cinerea.</title>
        <authorList>
            <person name="Amselem J."/>
            <person name="Cuomo C.A."/>
            <person name="van Kan J.A."/>
            <person name="Viaud M."/>
            <person name="Benito E.P."/>
            <person name="Couloux A."/>
            <person name="Coutinho P.M."/>
            <person name="de Vries R.P."/>
            <person name="Dyer P.S."/>
            <person name="Fillinger S."/>
            <person name="Fournier E."/>
            <person name="Gout L."/>
            <person name="Hahn M."/>
            <person name="Kohn L."/>
            <person name="Lapalu N."/>
            <person name="Plummer K.M."/>
            <person name="Pradier J.M."/>
            <person name="Quevillon E."/>
            <person name="Sharon A."/>
            <person name="Simon A."/>
            <person name="ten Have A."/>
            <person name="Tudzynski B."/>
            <person name="Tudzynski P."/>
            <person name="Wincker P."/>
            <person name="Andrew M."/>
            <person name="Anthouard V."/>
            <person name="Beever R.E."/>
            <person name="Beffa R."/>
            <person name="Benoit I."/>
            <person name="Bouzid O."/>
            <person name="Brault B."/>
            <person name="Chen Z."/>
            <person name="Choquer M."/>
            <person name="Collemare J."/>
            <person name="Cotton P."/>
            <person name="Danchin E.G."/>
            <person name="Da Silva C."/>
            <person name="Gautier A."/>
            <person name="Giraud C."/>
            <person name="Giraud T."/>
            <person name="Gonzalez C."/>
            <person name="Grossetete S."/>
            <person name="Guldener U."/>
            <person name="Henrissat B."/>
            <person name="Howlett B.J."/>
            <person name="Kodira C."/>
            <person name="Kretschmer M."/>
            <person name="Lappartient A."/>
            <person name="Leroch M."/>
            <person name="Levis C."/>
            <person name="Mauceli E."/>
            <person name="Neuveglise C."/>
            <person name="Oeser B."/>
            <person name="Pearson M."/>
            <person name="Poulain J."/>
            <person name="Poussereau N."/>
            <person name="Quesneville H."/>
            <person name="Rascle C."/>
            <person name="Schumacher J."/>
            <person name="Segurens B."/>
            <person name="Sexton A."/>
            <person name="Silva E."/>
            <person name="Sirven C."/>
            <person name="Soanes D.M."/>
            <person name="Talbot N.J."/>
            <person name="Templeton M."/>
            <person name="Yandava C."/>
            <person name="Yarden O."/>
            <person name="Zeng Q."/>
            <person name="Rollins J.A."/>
            <person name="Lebrun M.H."/>
            <person name="Dickman M."/>
        </authorList>
    </citation>
    <scope>NUCLEOTIDE SEQUENCE [LARGE SCALE GENOMIC DNA]</scope>
    <source>
        <strain evidence="2">T4</strain>
    </source>
</reference>